<reference evidence="3" key="1">
    <citation type="journal article" date="2019" name="Int. J. Syst. Evol. Microbiol.">
        <title>The Global Catalogue of Microorganisms (GCM) 10K type strain sequencing project: providing services to taxonomists for standard genome sequencing and annotation.</title>
        <authorList>
            <consortium name="The Broad Institute Genomics Platform"/>
            <consortium name="The Broad Institute Genome Sequencing Center for Infectious Disease"/>
            <person name="Wu L."/>
            <person name="Ma J."/>
        </authorList>
    </citation>
    <scope>NUCLEOTIDE SEQUENCE [LARGE SCALE GENOMIC DNA]</scope>
    <source>
        <strain evidence="3">CGMCC 4.7283</strain>
    </source>
</reference>
<sequence>MSNVDGRNDTPIIAFALIIITLVVGMIGYSQGLESNLELEHDDRAELHKYEAAQSIERECIRASGVLVPDCIAKKLESYSDDYGRSEDLAAQKGMALWAKSLLILTVVTTGTAVLALIYVRLTLIETQKMAKDTREIGEAQVRAYVSIDEATVDISEKDGVFIGVFSLTVRNSGQSPARGVNVQFAWEKDASQSSGPVMGDLASGMTYNVIDYSTQLPGKNVMFFENPDLKTVVRLFIWIQYADVFARQGQKILEGGEFVGSLEKKSDDVFKLTQITTETKHRN</sequence>
<proteinExistence type="predicted"/>
<keyword evidence="3" id="KW-1185">Reference proteome</keyword>
<keyword evidence="1" id="KW-0472">Membrane</keyword>
<feature type="transmembrane region" description="Helical" evidence="1">
    <location>
        <begin position="102"/>
        <end position="122"/>
    </location>
</feature>
<name>A0ABV9KG09_9RHOB</name>
<protein>
    <recommendedName>
        <fullName evidence="4">DUF4352 domain-containing protein</fullName>
    </recommendedName>
</protein>
<feature type="transmembrane region" description="Helical" evidence="1">
    <location>
        <begin position="12"/>
        <end position="30"/>
    </location>
</feature>
<keyword evidence="1" id="KW-0812">Transmembrane</keyword>
<organism evidence="2 3">
    <name type="scientific">Seohaeicola nanhaiensis</name>
    <dbReference type="NCBI Taxonomy" id="1387282"/>
    <lineage>
        <taxon>Bacteria</taxon>
        <taxon>Pseudomonadati</taxon>
        <taxon>Pseudomonadota</taxon>
        <taxon>Alphaproteobacteria</taxon>
        <taxon>Rhodobacterales</taxon>
        <taxon>Roseobacteraceae</taxon>
        <taxon>Seohaeicola</taxon>
    </lineage>
</organism>
<gene>
    <name evidence="2" type="ORF">ACFO5X_10690</name>
</gene>
<evidence type="ECO:0008006" key="4">
    <source>
        <dbReference type="Google" id="ProtNLM"/>
    </source>
</evidence>
<dbReference type="EMBL" id="JBHSGI010000009">
    <property type="protein sequence ID" value="MFC4669022.1"/>
    <property type="molecule type" value="Genomic_DNA"/>
</dbReference>
<accession>A0ABV9KG09</accession>
<dbReference type="Proteomes" id="UP001595973">
    <property type="component" value="Unassembled WGS sequence"/>
</dbReference>
<dbReference type="RefSeq" id="WP_380717430.1">
    <property type="nucleotide sequence ID" value="NZ_JBHSGI010000009.1"/>
</dbReference>
<comment type="caution">
    <text evidence="2">The sequence shown here is derived from an EMBL/GenBank/DDBJ whole genome shotgun (WGS) entry which is preliminary data.</text>
</comment>
<evidence type="ECO:0000256" key="1">
    <source>
        <dbReference type="SAM" id="Phobius"/>
    </source>
</evidence>
<keyword evidence="1" id="KW-1133">Transmembrane helix</keyword>
<evidence type="ECO:0000313" key="2">
    <source>
        <dbReference type="EMBL" id="MFC4669022.1"/>
    </source>
</evidence>
<evidence type="ECO:0000313" key="3">
    <source>
        <dbReference type="Proteomes" id="UP001595973"/>
    </source>
</evidence>